<reference evidence="8 10" key="1">
    <citation type="submission" date="2016-11" db="EMBL/GenBank/DDBJ databases">
        <authorList>
            <person name="Jaros S."/>
            <person name="Januszkiewicz K."/>
            <person name="Wedrychowicz H."/>
        </authorList>
    </citation>
    <scope>NUCLEOTIDE SEQUENCE [LARGE SCALE GENOMIC DNA]</scope>
    <source>
        <strain evidence="8 10">DSM 784</strain>
    </source>
</reference>
<sequence>MAINFTSHEVKVNLKDKTRLKAYIKEKFIREGQQVKNLQYVFCSDDYLLEINQQFLQHDTYTDIVTFELGTDPKVTEGEIYISIDRVKENADKFKVSVEQELHRVIFHGALHLCGYKDKSKEQSAKMRAKENECLNEYLGVKL</sequence>
<evidence type="ECO:0000313" key="10">
    <source>
        <dbReference type="Proteomes" id="UP000183788"/>
    </source>
</evidence>
<gene>
    <name evidence="7 9" type="primary">ybeY</name>
    <name evidence="8" type="ORF">SAMN05661012_01761</name>
    <name evidence="9" type="ORF">SR876_21045</name>
</gene>
<dbReference type="NCBIfam" id="TIGR00043">
    <property type="entry name" value="rRNA maturation RNase YbeY"/>
    <property type="match status" value="1"/>
</dbReference>
<comment type="cofactor">
    <cofactor evidence="7">
        <name>Zn(2+)</name>
        <dbReference type="ChEBI" id="CHEBI:29105"/>
    </cofactor>
    <text evidence="7">Binds 1 zinc ion.</text>
</comment>
<organism evidence="8 10">
    <name type="scientific">Chitinophaga sancti</name>
    <dbReference type="NCBI Taxonomy" id="1004"/>
    <lineage>
        <taxon>Bacteria</taxon>
        <taxon>Pseudomonadati</taxon>
        <taxon>Bacteroidota</taxon>
        <taxon>Chitinophagia</taxon>
        <taxon>Chitinophagales</taxon>
        <taxon>Chitinophagaceae</taxon>
        <taxon>Chitinophaga</taxon>
    </lineage>
</organism>
<dbReference type="HAMAP" id="MF_00009">
    <property type="entry name" value="Endoribonucl_YbeY"/>
    <property type="match status" value="1"/>
</dbReference>
<evidence type="ECO:0000256" key="1">
    <source>
        <dbReference type="ARBA" id="ARBA00010875"/>
    </source>
</evidence>
<dbReference type="EMBL" id="CP140154">
    <property type="protein sequence ID" value="WQG87415.1"/>
    <property type="molecule type" value="Genomic_DNA"/>
</dbReference>
<comment type="function">
    <text evidence="7">Single strand-specific metallo-endoribonuclease involved in late-stage 70S ribosome quality control and in maturation of the 3' terminus of the 16S rRNA.</text>
</comment>
<dbReference type="PANTHER" id="PTHR46986:SF1">
    <property type="entry name" value="ENDORIBONUCLEASE YBEY, CHLOROPLASTIC"/>
    <property type="match status" value="1"/>
</dbReference>
<feature type="binding site" evidence="7">
    <location>
        <position position="108"/>
    </location>
    <ligand>
        <name>Zn(2+)</name>
        <dbReference type="ChEBI" id="CHEBI:29105"/>
        <note>catalytic</note>
    </ligand>
</feature>
<dbReference type="OrthoDB" id="9811984at2"/>
<dbReference type="Gene3D" id="3.40.390.30">
    <property type="entry name" value="Metalloproteases ('zincins'), catalytic domain"/>
    <property type="match status" value="1"/>
</dbReference>
<dbReference type="GO" id="GO:0004222">
    <property type="term" value="F:metalloendopeptidase activity"/>
    <property type="evidence" value="ECO:0007669"/>
    <property type="project" value="InterPro"/>
</dbReference>
<dbReference type="InterPro" id="IPR002036">
    <property type="entry name" value="YbeY"/>
</dbReference>
<name>A0A1K1P4D1_9BACT</name>
<feature type="binding site" evidence="7">
    <location>
        <position position="112"/>
    </location>
    <ligand>
        <name>Zn(2+)</name>
        <dbReference type="ChEBI" id="CHEBI:29105"/>
        <note>catalytic</note>
    </ligand>
</feature>
<dbReference type="GO" id="GO:0006364">
    <property type="term" value="P:rRNA processing"/>
    <property type="evidence" value="ECO:0007669"/>
    <property type="project" value="UniProtKB-UniRule"/>
</dbReference>
<keyword evidence="7" id="KW-0963">Cytoplasm</keyword>
<dbReference type="GO" id="GO:0005737">
    <property type="term" value="C:cytoplasm"/>
    <property type="evidence" value="ECO:0007669"/>
    <property type="project" value="UniProtKB-SubCell"/>
</dbReference>
<evidence type="ECO:0000313" key="11">
    <source>
        <dbReference type="Proteomes" id="UP001326715"/>
    </source>
</evidence>
<keyword evidence="7" id="KW-0698">rRNA processing</keyword>
<dbReference type="RefSeq" id="WP_072358980.1">
    <property type="nucleotide sequence ID" value="NZ_CP139972.1"/>
</dbReference>
<protein>
    <recommendedName>
        <fullName evidence="7">Endoribonuclease YbeY</fullName>
        <ecNumber evidence="7">3.1.-.-</ecNumber>
    </recommendedName>
</protein>
<dbReference type="PANTHER" id="PTHR46986">
    <property type="entry name" value="ENDORIBONUCLEASE YBEY, CHLOROPLASTIC"/>
    <property type="match status" value="1"/>
</dbReference>
<dbReference type="GO" id="GO:0004521">
    <property type="term" value="F:RNA endonuclease activity"/>
    <property type="evidence" value="ECO:0007669"/>
    <property type="project" value="UniProtKB-UniRule"/>
</dbReference>
<dbReference type="Pfam" id="PF02130">
    <property type="entry name" value="YbeY"/>
    <property type="match status" value="1"/>
</dbReference>
<dbReference type="Proteomes" id="UP000183788">
    <property type="component" value="Unassembled WGS sequence"/>
</dbReference>
<keyword evidence="3 7" id="KW-0479">Metal-binding</keyword>
<keyword evidence="11" id="KW-1185">Reference proteome</keyword>
<reference evidence="9 11" key="2">
    <citation type="submission" date="2023-11" db="EMBL/GenBank/DDBJ databases">
        <title>MicrobeMod: A computational toolkit for identifying prokaryotic methylation and restriction-modification with nanopore sequencing.</title>
        <authorList>
            <person name="Crits-Christoph A."/>
            <person name="Kang S.C."/>
            <person name="Lee H."/>
            <person name="Ostrov N."/>
        </authorList>
    </citation>
    <scope>NUCLEOTIDE SEQUENCE [LARGE SCALE GENOMIC DNA]</scope>
    <source>
        <strain evidence="9 11">ATCC 23090</strain>
    </source>
</reference>
<keyword evidence="7" id="KW-0690">Ribosome biogenesis</keyword>
<comment type="similarity">
    <text evidence="1 7">Belongs to the endoribonuclease YbeY family.</text>
</comment>
<evidence type="ECO:0000313" key="9">
    <source>
        <dbReference type="EMBL" id="WQG87415.1"/>
    </source>
</evidence>
<dbReference type="GO" id="GO:0008270">
    <property type="term" value="F:zinc ion binding"/>
    <property type="evidence" value="ECO:0007669"/>
    <property type="project" value="UniProtKB-UniRule"/>
</dbReference>
<dbReference type="SUPFAM" id="SSF55486">
    <property type="entry name" value="Metalloproteases ('zincins'), catalytic domain"/>
    <property type="match status" value="1"/>
</dbReference>
<dbReference type="Proteomes" id="UP001326715">
    <property type="component" value="Chromosome"/>
</dbReference>
<feature type="binding site" evidence="7">
    <location>
        <position position="118"/>
    </location>
    <ligand>
        <name>Zn(2+)</name>
        <dbReference type="ChEBI" id="CHEBI:29105"/>
        <note>catalytic</note>
    </ligand>
</feature>
<dbReference type="EMBL" id="FPIZ01000004">
    <property type="protein sequence ID" value="SFW42309.1"/>
    <property type="molecule type" value="Genomic_DNA"/>
</dbReference>
<accession>A0A1K1P4D1</accession>
<keyword evidence="6 7" id="KW-0862">Zinc</keyword>
<keyword evidence="2 7" id="KW-0540">Nuclease</keyword>
<comment type="subcellular location">
    <subcellularLocation>
        <location evidence="7">Cytoplasm</location>
    </subcellularLocation>
</comment>
<dbReference type="STRING" id="1004.SAMN05661012_01761"/>
<evidence type="ECO:0000256" key="6">
    <source>
        <dbReference type="ARBA" id="ARBA00022833"/>
    </source>
</evidence>
<evidence type="ECO:0000256" key="4">
    <source>
        <dbReference type="ARBA" id="ARBA00022759"/>
    </source>
</evidence>
<evidence type="ECO:0000313" key="8">
    <source>
        <dbReference type="EMBL" id="SFW42309.1"/>
    </source>
</evidence>
<dbReference type="InterPro" id="IPR023091">
    <property type="entry name" value="MetalPrtase_cat_dom_sf_prd"/>
</dbReference>
<evidence type="ECO:0000256" key="2">
    <source>
        <dbReference type="ARBA" id="ARBA00022722"/>
    </source>
</evidence>
<dbReference type="EC" id="3.1.-.-" evidence="7"/>
<evidence type="ECO:0000256" key="5">
    <source>
        <dbReference type="ARBA" id="ARBA00022801"/>
    </source>
</evidence>
<evidence type="ECO:0000256" key="3">
    <source>
        <dbReference type="ARBA" id="ARBA00022723"/>
    </source>
</evidence>
<dbReference type="AlphaFoldDB" id="A0A1K1P4D1"/>
<evidence type="ECO:0000256" key="7">
    <source>
        <dbReference type="HAMAP-Rule" id="MF_00009"/>
    </source>
</evidence>
<proteinExistence type="inferred from homology"/>
<keyword evidence="5 7" id="KW-0378">Hydrolase</keyword>
<keyword evidence="4 7" id="KW-0255">Endonuclease</keyword>